<dbReference type="InterPro" id="IPR046357">
    <property type="entry name" value="PPIase_dom_sf"/>
</dbReference>
<evidence type="ECO:0000256" key="2">
    <source>
        <dbReference type="ARBA" id="ARBA00013194"/>
    </source>
</evidence>
<dbReference type="InterPro" id="IPR036944">
    <property type="entry name" value="PPIase_FKBP_N_sf"/>
</dbReference>
<dbReference type="EMBL" id="HBEY01009208">
    <property type="protein sequence ID" value="CAD8601114.1"/>
    <property type="molecule type" value="Transcribed_RNA"/>
</dbReference>
<name>A0A7S0L6V5_9EUKA</name>
<dbReference type="Gene3D" id="3.10.50.40">
    <property type="match status" value="1"/>
</dbReference>
<dbReference type="InterPro" id="IPR000774">
    <property type="entry name" value="PPIase_FKBP_N"/>
</dbReference>
<dbReference type="GO" id="GO:0003755">
    <property type="term" value="F:peptidyl-prolyl cis-trans isomerase activity"/>
    <property type="evidence" value="ECO:0007669"/>
    <property type="project" value="UniProtKB-KW"/>
</dbReference>
<accession>A0A7S0L6V5</accession>
<evidence type="ECO:0000256" key="3">
    <source>
        <dbReference type="ARBA" id="ARBA00023110"/>
    </source>
</evidence>
<proteinExistence type="predicted"/>
<evidence type="ECO:0000313" key="7">
    <source>
        <dbReference type="EMBL" id="CAD8601114.1"/>
    </source>
</evidence>
<dbReference type="Gene3D" id="1.10.287.460">
    <property type="entry name" value="Peptidyl-prolyl cis-trans isomerase, FKBP-type, N-terminal domain"/>
    <property type="match status" value="1"/>
</dbReference>
<dbReference type="SUPFAM" id="SSF54534">
    <property type="entry name" value="FKBP-like"/>
    <property type="match status" value="1"/>
</dbReference>
<evidence type="ECO:0000256" key="1">
    <source>
        <dbReference type="ARBA" id="ARBA00000971"/>
    </source>
</evidence>
<organism evidence="7">
    <name type="scientific">Coccolithus braarudii</name>
    <dbReference type="NCBI Taxonomy" id="221442"/>
    <lineage>
        <taxon>Eukaryota</taxon>
        <taxon>Haptista</taxon>
        <taxon>Haptophyta</taxon>
        <taxon>Prymnesiophyceae</taxon>
        <taxon>Coccolithales</taxon>
        <taxon>Coccolithaceae</taxon>
        <taxon>Coccolithus</taxon>
    </lineage>
</organism>
<evidence type="ECO:0000259" key="6">
    <source>
        <dbReference type="PROSITE" id="PS50059"/>
    </source>
</evidence>
<dbReference type="AlphaFoldDB" id="A0A7S0L6V5"/>
<comment type="catalytic activity">
    <reaction evidence="1 5">
        <text>[protein]-peptidylproline (omega=180) = [protein]-peptidylproline (omega=0)</text>
        <dbReference type="Rhea" id="RHEA:16237"/>
        <dbReference type="Rhea" id="RHEA-COMP:10747"/>
        <dbReference type="Rhea" id="RHEA-COMP:10748"/>
        <dbReference type="ChEBI" id="CHEBI:83833"/>
        <dbReference type="ChEBI" id="CHEBI:83834"/>
        <dbReference type="EC" id="5.2.1.8"/>
    </reaction>
</comment>
<reference evidence="7" key="1">
    <citation type="submission" date="2021-01" db="EMBL/GenBank/DDBJ databases">
        <authorList>
            <person name="Corre E."/>
            <person name="Pelletier E."/>
            <person name="Niang G."/>
            <person name="Scheremetjew M."/>
            <person name="Finn R."/>
            <person name="Kale V."/>
            <person name="Holt S."/>
            <person name="Cochrane G."/>
            <person name="Meng A."/>
            <person name="Brown T."/>
            <person name="Cohen L."/>
        </authorList>
    </citation>
    <scope>NUCLEOTIDE SEQUENCE</scope>
    <source>
        <strain evidence="7">PLY182g</strain>
    </source>
</reference>
<gene>
    <name evidence="7" type="ORF">CPEL01642_LOCUS4444</name>
</gene>
<dbReference type="PANTHER" id="PTHR43811:SF19">
    <property type="entry name" value="39 KDA FK506-BINDING NUCLEAR PROTEIN"/>
    <property type="match status" value="1"/>
</dbReference>
<dbReference type="PANTHER" id="PTHR43811">
    <property type="entry name" value="FKBP-TYPE PEPTIDYL-PROLYL CIS-TRANS ISOMERASE FKPA"/>
    <property type="match status" value="1"/>
</dbReference>
<feature type="domain" description="PPIase FKBP-type" evidence="6">
    <location>
        <begin position="145"/>
        <end position="228"/>
    </location>
</feature>
<keyword evidence="3 5" id="KW-0697">Rotamase</keyword>
<dbReference type="EC" id="5.2.1.8" evidence="2 5"/>
<dbReference type="Pfam" id="PF01346">
    <property type="entry name" value="FKBP_N"/>
    <property type="match status" value="1"/>
</dbReference>
<dbReference type="PROSITE" id="PS50059">
    <property type="entry name" value="FKBP_PPIASE"/>
    <property type="match status" value="1"/>
</dbReference>
<dbReference type="Pfam" id="PF00254">
    <property type="entry name" value="FKBP_C"/>
    <property type="match status" value="1"/>
</dbReference>
<dbReference type="GO" id="GO:0006457">
    <property type="term" value="P:protein folding"/>
    <property type="evidence" value="ECO:0007669"/>
    <property type="project" value="InterPro"/>
</dbReference>
<evidence type="ECO:0000256" key="4">
    <source>
        <dbReference type="ARBA" id="ARBA00023235"/>
    </source>
</evidence>
<protein>
    <recommendedName>
        <fullName evidence="2 5">peptidylprolyl isomerase</fullName>
        <ecNumber evidence="2 5">5.2.1.8</ecNumber>
    </recommendedName>
</protein>
<keyword evidence="4 5" id="KW-0413">Isomerase</keyword>
<sequence>MRGLLLIALSVVRGRPLERLRGGGWGSSKADPLATDEAKTLYAMGCSVGRQIGDLTCLPPTEIDTLLIGVRDVLTRTTLQVELSEYMPKAAELLKARSAEESARFAKEGEEVLAAAVATPSAQVTESGLVVRMLSEGKGDFPTASDTVRFNFEGRLPDGTVIDISTKPVEIVVSAAPTRGLQEGLQHIRPGGKAILTMPSSLGFGDKGQSVIPPMATLVFEIELLANLGPKAFPASAVQDDDVDTSVEDDVY</sequence>
<evidence type="ECO:0000256" key="5">
    <source>
        <dbReference type="PROSITE-ProRule" id="PRU00277"/>
    </source>
</evidence>
<dbReference type="InterPro" id="IPR001179">
    <property type="entry name" value="PPIase_FKBP_dom"/>
</dbReference>